<keyword evidence="3" id="KW-1185">Reference proteome</keyword>
<feature type="compositionally biased region" description="Low complexity" evidence="1">
    <location>
        <begin position="88"/>
        <end position="100"/>
    </location>
</feature>
<feature type="compositionally biased region" description="Basic and acidic residues" evidence="1">
    <location>
        <begin position="263"/>
        <end position="285"/>
    </location>
</feature>
<protein>
    <submittedName>
        <fullName evidence="2">Uncharacterized protein</fullName>
    </submittedName>
</protein>
<gene>
    <name evidence="2" type="ORF">FHX34_104940</name>
</gene>
<accession>A0A561VSN8</accession>
<proteinExistence type="predicted"/>
<feature type="region of interest" description="Disordered" evidence="1">
    <location>
        <begin position="297"/>
        <end position="336"/>
    </location>
</feature>
<reference evidence="2 3" key="1">
    <citation type="submission" date="2019-06" db="EMBL/GenBank/DDBJ databases">
        <title>Sequencing the genomes of 1000 actinobacteria strains.</title>
        <authorList>
            <person name="Klenk H.-P."/>
        </authorList>
    </citation>
    <scope>NUCLEOTIDE SEQUENCE [LARGE SCALE GENOMIC DNA]</scope>
    <source>
        <strain evidence="2 3">DSM 43866</strain>
    </source>
</reference>
<sequence>MTAPGNSAILLLLLTGFVGCAGYALGRLHERRQGGAEREEAYLHGYDHAARSVFSLAVRAAVPRRRGAVRASAVVGDRGRRSRPGGPPAADAPSAPVPAGRSPDLSAAGAGIGRSPGSAAEGATGRSPDLSGAGAGIGRSPGSAAEGATAPAGTVPGAAPAGPVPGAAPAGPVPGAAPAGPVPGAAPAGGAAIPVDGFPAPAPYVVPSLPAPAAEGGVRYSVLPDPRWSRHPDRSTGESSGAGAGPPAGTPLRAPREPCVPRARLDPDPLSEPERAGRHTVPDELVRAATYRLAADRVARARVGRPPAGPTSPVQPGPPAADAGDPDGPRRFGCGG</sequence>
<evidence type="ECO:0000313" key="3">
    <source>
        <dbReference type="Proteomes" id="UP000320239"/>
    </source>
</evidence>
<feature type="compositionally biased region" description="Pro residues" evidence="1">
    <location>
        <begin position="307"/>
        <end position="319"/>
    </location>
</feature>
<dbReference type="Proteomes" id="UP000320239">
    <property type="component" value="Unassembled WGS sequence"/>
</dbReference>
<comment type="caution">
    <text evidence="2">The sequence shown here is derived from an EMBL/GenBank/DDBJ whole genome shotgun (WGS) entry which is preliminary data.</text>
</comment>
<feature type="compositionally biased region" description="Basic and acidic residues" evidence="1">
    <location>
        <begin position="227"/>
        <end position="236"/>
    </location>
</feature>
<organism evidence="2 3">
    <name type="scientific">Actinoplanes teichomyceticus</name>
    <dbReference type="NCBI Taxonomy" id="1867"/>
    <lineage>
        <taxon>Bacteria</taxon>
        <taxon>Bacillati</taxon>
        <taxon>Actinomycetota</taxon>
        <taxon>Actinomycetes</taxon>
        <taxon>Micromonosporales</taxon>
        <taxon>Micromonosporaceae</taxon>
        <taxon>Actinoplanes</taxon>
    </lineage>
</organism>
<dbReference type="AlphaFoldDB" id="A0A561VSN8"/>
<dbReference type="EMBL" id="VIWY01000004">
    <property type="protein sequence ID" value="TWG14634.1"/>
    <property type="molecule type" value="Genomic_DNA"/>
</dbReference>
<feature type="compositionally biased region" description="Low complexity" evidence="1">
    <location>
        <begin position="141"/>
        <end position="192"/>
    </location>
</feature>
<feature type="region of interest" description="Disordered" evidence="1">
    <location>
        <begin position="67"/>
        <end position="285"/>
    </location>
</feature>
<evidence type="ECO:0000313" key="2">
    <source>
        <dbReference type="EMBL" id="TWG14634.1"/>
    </source>
</evidence>
<evidence type="ECO:0000256" key="1">
    <source>
        <dbReference type="SAM" id="MobiDB-lite"/>
    </source>
</evidence>
<name>A0A561VSN8_ACTTI</name>